<organism evidence="9 10">
    <name type="scientific">Neorhizobium turbinariae</name>
    <dbReference type="NCBI Taxonomy" id="2937795"/>
    <lineage>
        <taxon>Bacteria</taxon>
        <taxon>Pseudomonadati</taxon>
        <taxon>Pseudomonadota</taxon>
        <taxon>Alphaproteobacteria</taxon>
        <taxon>Hyphomicrobiales</taxon>
        <taxon>Rhizobiaceae</taxon>
        <taxon>Rhizobium/Agrobacterium group</taxon>
        <taxon>Neorhizobium</taxon>
    </lineage>
</organism>
<proteinExistence type="predicted"/>
<keyword evidence="2" id="KW-0328">Glycosyltransferase</keyword>
<evidence type="ECO:0000256" key="5">
    <source>
        <dbReference type="ARBA" id="ARBA00022989"/>
    </source>
</evidence>
<evidence type="ECO:0000256" key="6">
    <source>
        <dbReference type="ARBA" id="ARBA00023136"/>
    </source>
</evidence>
<evidence type="ECO:0000256" key="3">
    <source>
        <dbReference type="ARBA" id="ARBA00022679"/>
    </source>
</evidence>
<keyword evidence="10" id="KW-1185">Reference proteome</keyword>
<evidence type="ECO:0000256" key="4">
    <source>
        <dbReference type="ARBA" id="ARBA00022692"/>
    </source>
</evidence>
<dbReference type="SUPFAM" id="SSF53448">
    <property type="entry name" value="Nucleotide-diphospho-sugar transferases"/>
    <property type="match status" value="1"/>
</dbReference>
<feature type="domain" description="Glycosyltransferase 2-like" evidence="8">
    <location>
        <begin position="15"/>
        <end position="177"/>
    </location>
</feature>
<evidence type="ECO:0000313" key="10">
    <source>
        <dbReference type="Proteomes" id="UP001202827"/>
    </source>
</evidence>
<name>A0ABT0IX55_9HYPH</name>
<feature type="transmembrane region" description="Helical" evidence="7">
    <location>
        <begin position="242"/>
        <end position="265"/>
    </location>
</feature>
<keyword evidence="4 7" id="KW-0812">Transmembrane</keyword>
<accession>A0ABT0IX55</accession>
<dbReference type="Pfam" id="PF00535">
    <property type="entry name" value="Glycos_transf_2"/>
    <property type="match status" value="1"/>
</dbReference>
<dbReference type="CDD" id="cd04187">
    <property type="entry name" value="DPM1_like_bac"/>
    <property type="match status" value="1"/>
</dbReference>
<gene>
    <name evidence="9" type="ORF">M0654_21075</name>
</gene>
<dbReference type="EMBL" id="JALPRY010000029">
    <property type="protein sequence ID" value="MCK8782472.1"/>
    <property type="molecule type" value="Genomic_DNA"/>
</dbReference>
<protein>
    <submittedName>
        <fullName evidence="9">Glycosyltransferase family 2 protein</fullName>
    </submittedName>
</protein>
<comment type="caution">
    <text evidence="9">The sequence shown here is derived from an EMBL/GenBank/DDBJ whole genome shotgun (WGS) entry which is preliminary data.</text>
</comment>
<keyword evidence="3" id="KW-0808">Transferase</keyword>
<dbReference type="Proteomes" id="UP001202827">
    <property type="component" value="Unassembled WGS sequence"/>
</dbReference>
<dbReference type="RefSeq" id="WP_248684769.1">
    <property type="nucleotide sequence ID" value="NZ_JALPRY010000029.1"/>
</dbReference>
<keyword evidence="6 7" id="KW-0472">Membrane</keyword>
<dbReference type="PANTHER" id="PTHR48090:SF1">
    <property type="entry name" value="PROPHAGE BACTOPRENOL GLUCOSYL TRANSFERASE HOMOLOG"/>
    <property type="match status" value="1"/>
</dbReference>
<reference evidence="9 10" key="1">
    <citation type="submission" date="2022-04" db="EMBL/GenBank/DDBJ databases">
        <title>Rhizobium coralii sp. nov., isolated from coral Turbinaria peltata.</title>
        <authorList>
            <person name="Sun H."/>
        </authorList>
    </citation>
    <scope>NUCLEOTIDE SEQUENCE [LARGE SCALE GENOMIC DNA]</scope>
    <source>
        <strain evidence="9 10">NTR19</strain>
    </source>
</reference>
<evidence type="ECO:0000256" key="7">
    <source>
        <dbReference type="SAM" id="Phobius"/>
    </source>
</evidence>
<feature type="transmembrane region" description="Helical" evidence="7">
    <location>
        <begin position="271"/>
        <end position="296"/>
    </location>
</feature>
<evidence type="ECO:0000256" key="1">
    <source>
        <dbReference type="ARBA" id="ARBA00004141"/>
    </source>
</evidence>
<dbReference type="InterPro" id="IPR029044">
    <property type="entry name" value="Nucleotide-diphossugar_trans"/>
</dbReference>
<dbReference type="InterPro" id="IPR001173">
    <property type="entry name" value="Glyco_trans_2-like"/>
</dbReference>
<evidence type="ECO:0000313" key="9">
    <source>
        <dbReference type="EMBL" id="MCK8782472.1"/>
    </source>
</evidence>
<evidence type="ECO:0000259" key="8">
    <source>
        <dbReference type="Pfam" id="PF00535"/>
    </source>
</evidence>
<dbReference type="PANTHER" id="PTHR48090">
    <property type="entry name" value="UNDECAPRENYL-PHOSPHATE 4-DEOXY-4-FORMAMIDO-L-ARABINOSE TRANSFERASE-RELATED"/>
    <property type="match status" value="1"/>
</dbReference>
<dbReference type="InterPro" id="IPR050256">
    <property type="entry name" value="Glycosyltransferase_2"/>
</dbReference>
<dbReference type="Gene3D" id="3.90.550.10">
    <property type="entry name" value="Spore Coat Polysaccharide Biosynthesis Protein SpsA, Chain A"/>
    <property type="match status" value="1"/>
</dbReference>
<comment type="subcellular location">
    <subcellularLocation>
        <location evidence="1">Membrane</location>
        <topology evidence="1">Multi-pass membrane protein</topology>
    </subcellularLocation>
</comment>
<keyword evidence="5 7" id="KW-1133">Transmembrane helix</keyword>
<sequence>MNFQSIMGPPKLELSVVIPCFNESGNLLELHRRLTDVCAAVTQDYEILLVNDGSHDETWDVISRLHKIDPHVVAVNLSRNYGHQIALSAGLSHCCGDRVLIIDADLQDPPELLSQMMKIMSAGADVVYGVRTERLGESWFKRLTASLFYRLLAKVVDVQIPVDTGDFRLISRRALDVLLSMPEHNRFIRGMVSWIGFRQVPIAYQRQPRFAGETKYPLSRMLRFAADAITGFSTLPLRTATYFGFVSGFFAFASLIYTIGSWLMGNAITGWTSLMSVVLLLGAAQLLVIGIVGEYLGRLYMEAKRRPLYVVQDLLGHETNGSFSHFERTDFGRDINLVSGNPS</sequence>
<evidence type="ECO:0000256" key="2">
    <source>
        <dbReference type="ARBA" id="ARBA00022676"/>
    </source>
</evidence>